<dbReference type="OMA" id="YQINEIQ"/>
<dbReference type="eggNOG" id="ENOG502R94M">
    <property type="taxonomic scope" value="Eukaryota"/>
</dbReference>
<organism evidence="2">
    <name type="scientific">Entamoeba dispar (strain ATCC PRA-260 / SAW760)</name>
    <dbReference type="NCBI Taxonomy" id="370354"/>
    <lineage>
        <taxon>Eukaryota</taxon>
        <taxon>Amoebozoa</taxon>
        <taxon>Evosea</taxon>
        <taxon>Archamoebae</taxon>
        <taxon>Mastigamoebida</taxon>
        <taxon>Entamoebidae</taxon>
        <taxon>Entamoeba</taxon>
    </lineage>
</organism>
<dbReference type="Proteomes" id="UP000008076">
    <property type="component" value="Unassembled WGS sequence"/>
</dbReference>
<sequence>MNIKRTFTVNDTFYQSSLNEHYYKIEQWINHHLTHSSILITPCEYNKITQFKDLLNSINQTNSFSLKICPLNYFCNSKNSYSFDSMKEWIIISSQMHSIFGSDWKRSYLFCYYEITTDQLTSLTLDYIRCAKMPLLLAMPQYQINEIQTTIKNIIPFRHTISFLPDNISYNIL</sequence>
<dbReference type="VEuPathDB" id="AmoebaDB:EDI_199250"/>
<name>B0EN11_ENTDS</name>
<protein>
    <submittedName>
        <fullName evidence="1">Uncharacterized protein</fullName>
    </submittedName>
</protein>
<dbReference type="RefSeq" id="XP_001739534.1">
    <property type="nucleotide sequence ID" value="XM_001739482.1"/>
</dbReference>
<dbReference type="OrthoDB" id="10325527at2759"/>
<evidence type="ECO:0000313" key="2">
    <source>
        <dbReference type="Proteomes" id="UP000008076"/>
    </source>
</evidence>
<proteinExistence type="predicted"/>
<dbReference type="EMBL" id="DS550044">
    <property type="protein sequence ID" value="EDR24135.1"/>
    <property type="molecule type" value="Genomic_DNA"/>
</dbReference>
<dbReference type="GeneID" id="5884670"/>
<evidence type="ECO:0000313" key="1">
    <source>
        <dbReference type="EMBL" id="EDR24135.1"/>
    </source>
</evidence>
<dbReference type="KEGG" id="edi:EDI_199250"/>
<dbReference type="AlphaFoldDB" id="B0EN11"/>
<reference evidence="2" key="1">
    <citation type="submission" date="2007-12" db="EMBL/GenBank/DDBJ databases">
        <title>Annotation of Entamoeba dispar SAW760.</title>
        <authorList>
            <person name="Lorenzi H."/>
            <person name="Inman J."/>
            <person name="Schobel S."/>
            <person name="Amedeo P."/>
            <person name="Caler E."/>
        </authorList>
    </citation>
    <scope>NUCLEOTIDE SEQUENCE [LARGE SCALE GENOMIC DNA]</scope>
    <source>
        <strain evidence="2">ATCC PRA-260 / SAW760</strain>
    </source>
</reference>
<gene>
    <name evidence="1" type="ORF">EDI_199250</name>
</gene>
<accession>B0EN11</accession>
<keyword evidence="2" id="KW-1185">Reference proteome</keyword>